<feature type="compositionally biased region" description="Basic and acidic residues" evidence="1">
    <location>
        <begin position="29"/>
        <end position="46"/>
    </location>
</feature>
<protein>
    <submittedName>
        <fullName evidence="2">Uncharacterized protein</fullName>
    </submittedName>
</protein>
<evidence type="ECO:0000256" key="1">
    <source>
        <dbReference type="SAM" id="MobiDB-lite"/>
    </source>
</evidence>
<comment type="caution">
    <text evidence="2">The sequence shown here is derived from an EMBL/GenBank/DDBJ whole genome shotgun (WGS) entry which is preliminary data.</text>
</comment>
<feature type="region of interest" description="Disordered" evidence="1">
    <location>
        <begin position="159"/>
        <end position="178"/>
    </location>
</feature>
<feature type="region of interest" description="Disordered" evidence="1">
    <location>
        <begin position="1"/>
        <end position="46"/>
    </location>
</feature>
<reference evidence="2 3" key="1">
    <citation type="journal article" date="2021" name="Commun. Biol.">
        <title>The genome of Shorea leprosula (Dipterocarpaceae) highlights the ecological relevance of drought in aseasonal tropical rainforests.</title>
        <authorList>
            <person name="Ng K.K.S."/>
            <person name="Kobayashi M.J."/>
            <person name="Fawcett J.A."/>
            <person name="Hatakeyama M."/>
            <person name="Paape T."/>
            <person name="Ng C.H."/>
            <person name="Ang C.C."/>
            <person name="Tnah L.H."/>
            <person name="Lee C.T."/>
            <person name="Nishiyama T."/>
            <person name="Sese J."/>
            <person name="O'Brien M.J."/>
            <person name="Copetti D."/>
            <person name="Mohd Noor M.I."/>
            <person name="Ong R.C."/>
            <person name="Putra M."/>
            <person name="Sireger I.Z."/>
            <person name="Indrioko S."/>
            <person name="Kosugi Y."/>
            <person name="Izuno A."/>
            <person name="Isagi Y."/>
            <person name="Lee S.L."/>
            <person name="Shimizu K.K."/>
        </authorList>
    </citation>
    <scope>NUCLEOTIDE SEQUENCE [LARGE SCALE GENOMIC DNA]</scope>
    <source>
        <strain evidence="2">214</strain>
    </source>
</reference>
<feature type="region of interest" description="Disordered" evidence="1">
    <location>
        <begin position="84"/>
        <end position="109"/>
    </location>
</feature>
<organism evidence="2 3">
    <name type="scientific">Rubroshorea leprosula</name>
    <dbReference type="NCBI Taxonomy" id="152421"/>
    <lineage>
        <taxon>Eukaryota</taxon>
        <taxon>Viridiplantae</taxon>
        <taxon>Streptophyta</taxon>
        <taxon>Embryophyta</taxon>
        <taxon>Tracheophyta</taxon>
        <taxon>Spermatophyta</taxon>
        <taxon>Magnoliopsida</taxon>
        <taxon>eudicotyledons</taxon>
        <taxon>Gunneridae</taxon>
        <taxon>Pentapetalae</taxon>
        <taxon>rosids</taxon>
        <taxon>malvids</taxon>
        <taxon>Malvales</taxon>
        <taxon>Dipterocarpaceae</taxon>
        <taxon>Rubroshorea</taxon>
    </lineage>
</organism>
<accession>A0AAV5KN31</accession>
<evidence type="ECO:0000313" key="3">
    <source>
        <dbReference type="Proteomes" id="UP001054252"/>
    </source>
</evidence>
<keyword evidence="3" id="KW-1185">Reference proteome</keyword>
<dbReference type="Proteomes" id="UP001054252">
    <property type="component" value="Unassembled WGS sequence"/>
</dbReference>
<sequence length="306" mass="34063">MGFLNPNLGEPRSRQPRFGFHQTQNLNLHGEEETRSERKERGGREGEGGERWALILIEHAKVMGYRRKKKKRMKEARKICIGKRRKKGTRDGKKMNRENGGTIAHGGNGHSESNCESGFAMIYMINSLDVDFGFLSLVFAIGNTDNESAFIRVNGKGGGEIGSKKRRKKRGGENNPIHVSGTTNHVLEVVAMAKAIHVGIMAIINLELHSCNVNCDIIGTFLKGNINLVILSRGIVAHGGKDHNESNNKSGFIMIPMAYSLHVNMRFLLFKFAIVNTTSESASTRLKVKVMVELVVRKGGRKEKQR</sequence>
<proteinExistence type="predicted"/>
<dbReference type="EMBL" id="BPVZ01000071">
    <property type="protein sequence ID" value="GKV26004.1"/>
    <property type="molecule type" value="Genomic_DNA"/>
</dbReference>
<dbReference type="AntiFam" id="ANF00225">
    <property type="entry name" value="Shadow ORF (opposite tuf)"/>
</dbReference>
<gene>
    <name evidence="2" type="ORF">SLEP1_g35368</name>
</gene>
<evidence type="ECO:0000313" key="2">
    <source>
        <dbReference type="EMBL" id="GKV26004.1"/>
    </source>
</evidence>
<dbReference type="AlphaFoldDB" id="A0AAV5KN31"/>
<name>A0AAV5KN31_9ROSI</name>